<dbReference type="Proteomes" id="UP001203058">
    <property type="component" value="Unassembled WGS sequence"/>
</dbReference>
<keyword evidence="1" id="KW-1133">Transmembrane helix</keyword>
<dbReference type="RefSeq" id="WP_241445620.1">
    <property type="nucleotide sequence ID" value="NZ_JAKZHW010000001.1"/>
</dbReference>
<proteinExistence type="predicted"/>
<feature type="domain" description="YcxB-like C-terminal" evidence="2">
    <location>
        <begin position="111"/>
        <end position="165"/>
    </location>
</feature>
<keyword evidence="1" id="KW-0472">Membrane</keyword>
<protein>
    <submittedName>
        <fullName evidence="3">YcxB family protein</fullName>
    </submittedName>
</protein>
<accession>A0ABS9VJ23</accession>
<dbReference type="InterPro" id="IPR025588">
    <property type="entry name" value="YcxB-like_C"/>
</dbReference>
<feature type="transmembrane region" description="Helical" evidence="1">
    <location>
        <begin position="33"/>
        <end position="54"/>
    </location>
</feature>
<sequence>MSETGGPHTLPFRYDRADFLALAKLGRPRIVGWLFKLAWVLFALAALLIALCMLNGSTRVLPYAFALLALLVVYLLLHRFGYDISAWALDRMARRSDILREQTFTVAADCFRAESSRGKTEVRWSAVPRIVEDDTRVFVYSTRHQAFIVPERAFATRADFDAFAAAAKHHWERHHRL</sequence>
<comment type="caution">
    <text evidence="3">The sequence shown here is derived from an EMBL/GenBank/DDBJ whole genome shotgun (WGS) entry which is preliminary data.</text>
</comment>
<evidence type="ECO:0000259" key="2">
    <source>
        <dbReference type="Pfam" id="PF14317"/>
    </source>
</evidence>
<evidence type="ECO:0000313" key="3">
    <source>
        <dbReference type="EMBL" id="MCH8614969.1"/>
    </source>
</evidence>
<reference evidence="3 4" key="1">
    <citation type="submission" date="2022-03" db="EMBL/GenBank/DDBJ databases">
        <authorList>
            <person name="Jo J.-H."/>
            <person name="Im W.-T."/>
        </authorList>
    </citation>
    <scope>NUCLEOTIDE SEQUENCE [LARGE SCALE GENOMIC DNA]</scope>
    <source>
        <strain evidence="3 4">SM33</strain>
    </source>
</reference>
<name>A0ABS9VJ23_9SPHN</name>
<evidence type="ECO:0000256" key="1">
    <source>
        <dbReference type="SAM" id="Phobius"/>
    </source>
</evidence>
<dbReference type="Pfam" id="PF14317">
    <property type="entry name" value="YcxB"/>
    <property type="match status" value="1"/>
</dbReference>
<keyword evidence="4" id="KW-1185">Reference proteome</keyword>
<organism evidence="3 4">
    <name type="scientific">Sphingomonas telluris</name>
    <dbReference type="NCBI Taxonomy" id="2907998"/>
    <lineage>
        <taxon>Bacteria</taxon>
        <taxon>Pseudomonadati</taxon>
        <taxon>Pseudomonadota</taxon>
        <taxon>Alphaproteobacteria</taxon>
        <taxon>Sphingomonadales</taxon>
        <taxon>Sphingomonadaceae</taxon>
        <taxon>Sphingomonas</taxon>
    </lineage>
</organism>
<dbReference type="EMBL" id="JAKZHW010000001">
    <property type="protein sequence ID" value="MCH8614969.1"/>
    <property type="molecule type" value="Genomic_DNA"/>
</dbReference>
<feature type="transmembrane region" description="Helical" evidence="1">
    <location>
        <begin position="60"/>
        <end position="77"/>
    </location>
</feature>
<gene>
    <name evidence="3" type="ORF">LZ016_02460</name>
</gene>
<keyword evidence="1" id="KW-0812">Transmembrane</keyword>
<evidence type="ECO:0000313" key="4">
    <source>
        <dbReference type="Proteomes" id="UP001203058"/>
    </source>
</evidence>